<gene>
    <name evidence="2" type="ORF">C942_01479</name>
</gene>
<dbReference type="PANTHER" id="PTHR43441:SF10">
    <property type="entry name" value="ACETYLTRANSFERASE"/>
    <property type="match status" value="1"/>
</dbReference>
<accession>L8JFE1</accession>
<organism evidence="2 3">
    <name type="scientific">Photobacterium marinum</name>
    <dbReference type="NCBI Taxonomy" id="1056511"/>
    <lineage>
        <taxon>Bacteria</taxon>
        <taxon>Pseudomonadati</taxon>
        <taxon>Pseudomonadota</taxon>
        <taxon>Gammaproteobacteria</taxon>
        <taxon>Vibrionales</taxon>
        <taxon>Vibrionaceae</taxon>
        <taxon>Photobacterium</taxon>
    </lineage>
</organism>
<dbReference type="Gene3D" id="3.40.630.30">
    <property type="match status" value="1"/>
</dbReference>
<dbReference type="Pfam" id="PF13302">
    <property type="entry name" value="Acetyltransf_3"/>
    <property type="match status" value="1"/>
</dbReference>
<comment type="caution">
    <text evidence="2">The sequence shown here is derived from an EMBL/GenBank/DDBJ whole genome shotgun (WGS) entry which is preliminary data.</text>
</comment>
<proteinExistence type="predicted"/>
<evidence type="ECO:0000259" key="1">
    <source>
        <dbReference type="PROSITE" id="PS51186"/>
    </source>
</evidence>
<dbReference type="InterPro" id="IPR051908">
    <property type="entry name" value="Ribosomal_N-acetyltransferase"/>
</dbReference>
<reference evidence="2 3" key="1">
    <citation type="submission" date="2012-12" db="EMBL/GenBank/DDBJ databases">
        <title>Genome Assembly of Photobacterium sp. AK15.</title>
        <authorList>
            <person name="Khatri I."/>
            <person name="Vaidya B."/>
            <person name="Srinivas T.N.R."/>
            <person name="Subramanian S."/>
            <person name="Pinnaka A."/>
        </authorList>
    </citation>
    <scope>NUCLEOTIDE SEQUENCE [LARGE SCALE GENOMIC DNA]</scope>
    <source>
        <strain evidence="2 3">AK15</strain>
    </source>
</reference>
<dbReference type="InterPro" id="IPR016181">
    <property type="entry name" value="Acyl_CoA_acyltransferase"/>
</dbReference>
<dbReference type="InterPro" id="IPR000182">
    <property type="entry name" value="GNAT_dom"/>
</dbReference>
<dbReference type="OrthoDB" id="5292292at2"/>
<protein>
    <submittedName>
        <fullName evidence="2">Putative ribosomal-protein-serine acetyltransferase</fullName>
    </submittedName>
</protein>
<dbReference type="PANTHER" id="PTHR43441">
    <property type="entry name" value="RIBOSOMAL-PROTEIN-SERINE ACETYLTRANSFERASE"/>
    <property type="match status" value="1"/>
</dbReference>
<evidence type="ECO:0000313" key="2">
    <source>
        <dbReference type="EMBL" id="ELR67550.1"/>
    </source>
</evidence>
<dbReference type="EMBL" id="AMZO01000002">
    <property type="protein sequence ID" value="ELR67550.1"/>
    <property type="molecule type" value="Genomic_DNA"/>
</dbReference>
<dbReference type="GO" id="GO:0008999">
    <property type="term" value="F:protein-N-terminal-alanine acetyltransferase activity"/>
    <property type="evidence" value="ECO:0007669"/>
    <property type="project" value="TreeGrafter"/>
</dbReference>
<name>L8JFE1_9GAMM</name>
<keyword evidence="2" id="KW-0808">Transferase</keyword>
<feature type="domain" description="N-acetyltransferase" evidence="1">
    <location>
        <begin position="12"/>
        <end position="180"/>
    </location>
</feature>
<dbReference type="GO" id="GO:0005737">
    <property type="term" value="C:cytoplasm"/>
    <property type="evidence" value="ECO:0007669"/>
    <property type="project" value="TreeGrafter"/>
</dbReference>
<dbReference type="Proteomes" id="UP000011134">
    <property type="component" value="Unassembled WGS sequence"/>
</dbReference>
<evidence type="ECO:0000313" key="3">
    <source>
        <dbReference type="Proteomes" id="UP000011134"/>
    </source>
</evidence>
<dbReference type="PROSITE" id="PS51186">
    <property type="entry name" value="GNAT"/>
    <property type="match status" value="1"/>
</dbReference>
<dbReference type="AlphaFoldDB" id="L8JFE1"/>
<dbReference type="SUPFAM" id="SSF55729">
    <property type="entry name" value="Acyl-CoA N-acyltransferases (Nat)"/>
    <property type="match status" value="1"/>
</dbReference>
<sequence length="208" mass="23550">MKSDFEFTTTRLLFRPFKRVDLHALYEAITSSAPELSPWLVWCKDNYHPDDAYDWINASRQNWLNDIGYELAIFDRHNLEFIGAISLNNVSQQLNSAELGYWIKTSCHQQGFATEACRAMAAFAFNALGLTRLEIVVHTGNLASQRTALACQAKFECTARNRIYAQDKACDGLVFSLIPEDLASDSLFDEKSGEAVQVNSADRLQRKQ</sequence>
<dbReference type="GO" id="GO:1990189">
    <property type="term" value="F:protein N-terminal-serine acetyltransferase activity"/>
    <property type="evidence" value="ECO:0007669"/>
    <property type="project" value="TreeGrafter"/>
</dbReference>
<dbReference type="PATRIC" id="fig|1056511.3.peg.552"/>
<keyword evidence="3" id="KW-1185">Reference proteome</keyword>
<dbReference type="RefSeq" id="WP_007462116.1">
    <property type="nucleotide sequence ID" value="NZ_AMZO01000002.1"/>
</dbReference>